<evidence type="ECO:0000256" key="2">
    <source>
        <dbReference type="SAM" id="Phobius"/>
    </source>
</evidence>
<dbReference type="AlphaFoldDB" id="W6ZBZ8"/>
<keyword evidence="2" id="KW-0812">Transmembrane</keyword>
<keyword evidence="2" id="KW-0472">Membrane</keyword>
<proteinExistence type="predicted"/>
<evidence type="ECO:0000313" key="3">
    <source>
        <dbReference type="EMBL" id="EUC49322.1"/>
    </source>
</evidence>
<dbReference type="HOGENOM" id="CLU_2120678_0_0_1"/>
<dbReference type="EMBL" id="KI963933">
    <property type="protein sequence ID" value="EUC49322.1"/>
    <property type="molecule type" value="Genomic_DNA"/>
</dbReference>
<accession>W6ZBZ8</accession>
<organism evidence="3 4">
    <name type="scientific">Bipolaris oryzae ATCC 44560</name>
    <dbReference type="NCBI Taxonomy" id="930090"/>
    <lineage>
        <taxon>Eukaryota</taxon>
        <taxon>Fungi</taxon>
        <taxon>Dikarya</taxon>
        <taxon>Ascomycota</taxon>
        <taxon>Pezizomycotina</taxon>
        <taxon>Dothideomycetes</taxon>
        <taxon>Pleosporomycetidae</taxon>
        <taxon>Pleosporales</taxon>
        <taxon>Pleosporineae</taxon>
        <taxon>Pleosporaceae</taxon>
        <taxon>Bipolaris</taxon>
    </lineage>
</organism>
<evidence type="ECO:0000313" key="4">
    <source>
        <dbReference type="Proteomes" id="UP000054032"/>
    </source>
</evidence>
<dbReference type="RefSeq" id="XP_007684259.1">
    <property type="nucleotide sequence ID" value="XM_007686069.1"/>
</dbReference>
<feature type="transmembrane region" description="Helical" evidence="2">
    <location>
        <begin position="12"/>
        <end position="35"/>
    </location>
</feature>
<feature type="region of interest" description="Disordered" evidence="1">
    <location>
        <begin position="76"/>
        <end position="95"/>
    </location>
</feature>
<name>W6ZBZ8_COCMI</name>
<dbReference type="GeneID" id="19126577"/>
<dbReference type="Proteomes" id="UP000054032">
    <property type="component" value="Unassembled WGS sequence"/>
</dbReference>
<evidence type="ECO:0000256" key="1">
    <source>
        <dbReference type="SAM" id="MobiDB-lite"/>
    </source>
</evidence>
<keyword evidence="2" id="KW-1133">Transmembrane helix</keyword>
<protein>
    <submittedName>
        <fullName evidence="3">Uncharacterized protein</fullName>
    </submittedName>
</protein>
<gene>
    <name evidence="3" type="ORF">COCMIDRAFT_84987</name>
</gene>
<reference evidence="3 4" key="1">
    <citation type="journal article" date="2013" name="PLoS Genet.">
        <title>Comparative genome structure, secondary metabolite, and effector coding capacity across Cochliobolus pathogens.</title>
        <authorList>
            <person name="Condon B.J."/>
            <person name="Leng Y."/>
            <person name="Wu D."/>
            <person name="Bushley K.E."/>
            <person name="Ohm R.A."/>
            <person name="Otillar R."/>
            <person name="Martin J."/>
            <person name="Schackwitz W."/>
            <person name="Grimwood J."/>
            <person name="MohdZainudin N."/>
            <person name="Xue C."/>
            <person name="Wang R."/>
            <person name="Manning V.A."/>
            <person name="Dhillon B."/>
            <person name="Tu Z.J."/>
            <person name="Steffenson B.J."/>
            <person name="Salamov A."/>
            <person name="Sun H."/>
            <person name="Lowry S."/>
            <person name="LaButti K."/>
            <person name="Han J."/>
            <person name="Copeland A."/>
            <person name="Lindquist E."/>
            <person name="Barry K."/>
            <person name="Schmutz J."/>
            <person name="Baker S.E."/>
            <person name="Ciuffetti L.M."/>
            <person name="Grigoriev I.V."/>
            <person name="Zhong S."/>
            <person name="Turgeon B.G."/>
        </authorList>
    </citation>
    <scope>NUCLEOTIDE SEQUENCE [LARGE SCALE GENOMIC DNA]</scope>
    <source>
        <strain evidence="3 4">ATCC 44560</strain>
    </source>
</reference>
<feature type="compositionally biased region" description="Polar residues" evidence="1">
    <location>
        <begin position="77"/>
        <end position="90"/>
    </location>
</feature>
<sequence length="115" mass="12942">MNLGSWEGISTISIVFVAIGGVVAVLSLIILAATIMDIPNRRRRQHDKETFSSEEMERDSMDFELLEKDIIEVTVTRMPSTSQSNPSQGTYAPRMPSMPEVCEWFTRDRSVTKSS</sequence>
<keyword evidence="4" id="KW-1185">Reference proteome</keyword>
<dbReference type="KEGG" id="bor:COCMIDRAFT_84987"/>
<dbReference type="eggNOG" id="ENOG502RJAP">
    <property type="taxonomic scope" value="Eukaryota"/>
</dbReference>
<dbReference type="OrthoDB" id="3692146at2759"/>